<accession>A0AAV7IPG4</accession>
<dbReference type="PANTHER" id="PTHR39069">
    <property type="entry name" value="ECDYSONE-INDUCIBLE GENE E1, ISOFORM A"/>
    <property type="match status" value="1"/>
</dbReference>
<feature type="signal peptide" evidence="1">
    <location>
        <begin position="1"/>
        <end position="21"/>
    </location>
</feature>
<evidence type="ECO:0000256" key="1">
    <source>
        <dbReference type="SAM" id="SignalP"/>
    </source>
</evidence>
<dbReference type="InterPro" id="IPR006149">
    <property type="entry name" value="EB_dom"/>
</dbReference>
<keyword evidence="4" id="KW-1185">Reference proteome</keyword>
<organism evidence="3 4">
    <name type="scientific">Cotesia glomerata</name>
    <name type="common">Lepidopteran parasitic wasp</name>
    <name type="synonym">Apanteles glomeratus</name>
    <dbReference type="NCBI Taxonomy" id="32391"/>
    <lineage>
        <taxon>Eukaryota</taxon>
        <taxon>Metazoa</taxon>
        <taxon>Ecdysozoa</taxon>
        <taxon>Arthropoda</taxon>
        <taxon>Hexapoda</taxon>
        <taxon>Insecta</taxon>
        <taxon>Pterygota</taxon>
        <taxon>Neoptera</taxon>
        <taxon>Endopterygota</taxon>
        <taxon>Hymenoptera</taxon>
        <taxon>Apocrita</taxon>
        <taxon>Ichneumonoidea</taxon>
        <taxon>Braconidae</taxon>
        <taxon>Microgastrinae</taxon>
        <taxon>Cotesia</taxon>
    </lineage>
</organism>
<gene>
    <name evidence="3" type="ORF">KQX54_001432</name>
</gene>
<dbReference type="SMART" id="SM00181">
    <property type="entry name" value="EGF"/>
    <property type="match status" value="3"/>
</dbReference>
<dbReference type="InterPro" id="IPR000742">
    <property type="entry name" value="EGF"/>
</dbReference>
<feature type="chain" id="PRO_5043865873" description="EGF-like domain-containing protein" evidence="1">
    <location>
        <begin position="22"/>
        <end position="250"/>
    </location>
</feature>
<feature type="domain" description="EGF-like" evidence="2">
    <location>
        <begin position="90"/>
        <end position="125"/>
    </location>
</feature>
<name>A0AAV7IPG4_COTGL</name>
<proteinExistence type="predicted"/>
<evidence type="ECO:0000313" key="3">
    <source>
        <dbReference type="EMBL" id="KAH0557201.1"/>
    </source>
</evidence>
<dbReference type="Pfam" id="PF01683">
    <property type="entry name" value="EB"/>
    <property type="match status" value="1"/>
</dbReference>
<dbReference type="Proteomes" id="UP000826195">
    <property type="component" value="Unassembled WGS sequence"/>
</dbReference>
<reference evidence="3 4" key="1">
    <citation type="journal article" date="2021" name="J. Hered.">
        <title>A chromosome-level genome assembly of the parasitoid wasp, Cotesia glomerata (Hymenoptera: Braconidae).</title>
        <authorList>
            <person name="Pinto B.J."/>
            <person name="Weis J.J."/>
            <person name="Gamble T."/>
            <person name="Ode P.J."/>
            <person name="Paul R."/>
            <person name="Zaspel J.M."/>
        </authorList>
    </citation>
    <scope>NUCLEOTIDE SEQUENCE [LARGE SCALE GENOMIC DNA]</scope>
    <source>
        <strain evidence="3">CgM1</strain>
    </source>
</reference>
<comment type="caution">
    <text evidence="3">The sequence shown here is derived from an EMBL/GenBank/DDBJ whole genome shotgun (WGS) entry which is preliminary data.</text>
</comment>
<feature type="domain" description="EGF-like" evidence="2">
    <location>
        <begin position="205"/>
        <end position="247"/>
    </location>
</feature>
<protein>
    <recommendedName>
        <fullName evidence="2">EGF-like domain-containing protein</fullName>
    </recommendedName>
</protein>
<feature type="domain" description="EGF-like" evidence="2">
    <location>
        <begin position="131"/>
        <end position="165"/>
    </location>
</feature>
<dbReference type="EMBL" id="JAHXZJ010000747">
    <property type="protein sequence ID" value="KAH0557201.1"/>
    <property type="molecule type" value="Genomic_DNA"/>
</dbReference>
<evidence type="ECO:0000313" key="4">
    <source>
        <dbReference type="Proteomes" id="UP000826195"/>
    </source>
</evidence>
<dbReference type="PANTHER" id="PTHR39069:SF8">
    <property type="entry name" value="FI17111P1"/>
    <property type="match status" value="1"/>
</dbReference>
<keyword evidence="1" id="KW-0732">Signal</keyword>
<evidence type="ECO:0000259" key="2">
    <source>
        <dbReference type="SMART" id="SM00181"/>
    </source>
</evidence>
<dbReference type="AlphaFoldDB" id="A0AAV7IPG4"/>
<sequence length="250" mass="27337">MFPQIALIFLAGVALILGINAAQTDPTTNCVQFGGTCDQHRRCCGENLKCDQSITFGIYECTEKAKLGDSCRLAFQCVDILHSVFTLGSACATDRDCKNIPNAICIDDKCVCKPETFALTPSVCTHLLNTNCLSSNDCGIDASHCFENKCQCKPDWAPLTDIMCVRRSGLYHCNDEIDCGVLWHSKCFQNKCVCNAKHIAVNALTCLPTLGGTCWKDDQCMTEKTHCVDFKCQCKPGFVSVAVNMCVANL</sequence>